<feature type="compositionally biased region" description="Basic residues" evidence="1">
    <location>
        <begin position="63"/>
        <end position="73"/>
    </location>
</feature>
<dbReference type="VEuPathDB" id="FungiDB:SPSK_08177"/>
<gene>
    <name evidence="2" type="ORF">SPSK_08177</name>
</gene>
<accession>A0A0F2MDN7</accession>
<feature type="region of interest" description="Disordered" evidence="1">
    <location>
        <begin position="1"/>
        <end position="73"/>
    </location>
</feature>
<sequence>MLNSTIGEQGKEGRNKRDEESQKVNQERTNVEKGDEKKNRKQKRRGYQHNEDESRGEICKGGQNRRKSARTTRIRLRQYGLWVASREHTGKSRNDKA</sequence>
<evidence type="ECO:0000313" key="3">
    <source>
        <dbReference type="Proteomes" id="UP000033710"/>
    </source>
</evidence>
<dbReference type="Proteomes" id="UP000033710">
    <property type="component" value="Unassembled WGS sequence"/>
</dbReference>
<name>A0A0F2MDN7_SPOSC</name>
<reference evidence="2 3" key="1">
    <citation type="journal article" date="2014" name="BMC Genomics">
        <title>Comparative genomics of the major fungal agents of human and animal Sporotrichosis: Sporothrix schenckii and Sporothrix brasiliensis.</title>
        <authorList>
            <person name="Teixeira M.M."/>
            <person name="de Almeida L.G."/>
            <person name="Kubitschek-Barreira P."/>
            <person name="Alves F.L."/>
            <person name="Kioshima E.S."/>
            <person name="Abadio A.K."/>
            <person name="Fernandes L."/>
            <person name="Derengowski L.S."/>
            <person name="Ferreira K.S."/>
            <person name="Souza R.C."/>
            <person name="Ruiz J.C."/>
            <person name="de Andrade N.C."/>
            <person name="Paes H.C."/>
            <person name="Nicola A.M."/>
            <person name="Albuquerque P."/>
            <person name="Gerber A.L."/>
            <person name="Martins V.P."/>
            <person name="Peconick L.D."/>
            <person name="Neto A.V."/>
            <person name="Chaucanez C.B."/>
            <person name="Silva P.A."/>
            <person name="Cunha O.L."/>
            <person name="de Oliveira F.F."/>
            <person name="dos Santos T.C."/>
            <person name="Barros A.L."/>
            <person name="Soares M.A."/>
            <person name="de Oliveira L.M."/>
            <person name="Marini M.M."/>
            <person name="Villalobos-Duno H."/>
            <person name="Cunha M.M."/>
            <person name="de Hoog S."/>
            <person name="da Silveira J.F."/>
            <person name="Henrissat B."/>
            <person name="Nino-Vega G.A."/>
            <person name="Cisalpino P.S."/>
            <person name="Mora-Montes H.M."/>
            <person name="Almeida S.R."/>
            <person name="Stajich J.E."/>
            <person name="Lopes-Bezerra L.M."/>
            <person name="Vasconcelos A.T."/>
            <person name="Felipe M.S."/>
        </authorList>
    </citation>
    <scope>NUCLEOTIDE SEQUENCE [LARGE SCALE GENOMIC DNA]</scope>
    <source>
        <strain evidence="2 3">1099-18</strain>
    </source>
</reference>
<evidence type="ECO:0000313" key="2">
    <source>
        <dbReference type="EMBL" id="KJR87803.1"/>
    </source>
</evidence>
<protein>
    <submittedName>
        <fullName evidence="2">Uncharacterized protein</fullName>
    </submittedName>
</protein>
<organism evidence="2 3">
    <name type="scientific">Sporothrix schenckii 1099-18</name>
    <dbReference type="NCBI Taxonomy" id="1397361"/>
    <lineage>
        <taxon>Eukaryota</taxon>
        <taxon>Fungi</taxon>
        <taxon>Dikarya</taxon>
        <taxon>Ascomycota</taxon>
        <taxon>Pezizomycotina</taxon>
        <taxon>Sordariomycetes</taxon>
        <taxon>Sordariomycetidae</taxon>
        <taxon>Ophiostomatales</taxon>
        <taxon>Ophiostomataceae</taxon>
        <taxon>Sporothrix</taxon>
    </lineage>
</organism>
<dbReference type="GeneID" id="27670092"/>
<dbReference type="EMBL" id="AXCR01000004">
    <property type="protein sequence ID" value="KJR87803.1"/>
    <property type="molecule type" value="Genomic_DNA"/>
</dbReference>
<proteinExistence type="predicted"/>
<reference evidence="2 3" key="2">
    <citation type="journal article" date="2015" name="Eukaryot. Cell">
        <title>Asexual propagation of a virulent clone complex in a human and feline outbreak of sporotrichosis.</title>
        <authorList>
            <person name="Teixeira Mde M."/>
            <person name="Rodrigues A.M."/>
            <person name="Tsui C.K."/>
            <person name="de Almeida L.G."/>
            <person name="Van Diepeningen A.D."/>
            <person name="van den Ende B.G."/>
            <person name="Fernandes G.F."/>
            <person name="Kano R."/>
            <person name="Hamelin R.C."/>
            <person name="Lopes-Bezerra L.M."/>
            <person name="Vasconcelos A.T."/>
            <person name="de Hoog S."/>
            <person name="de Camargo Z.P."/>
            <person name="Felipe M.S."/>
        </authorList>
    </citation>
    <scope>NUCLEOTIDE SEQUENCE [LARGE SCALE GENOMIC DNA]</scope>
    <source>
        <strain evidence="2 3">1099-18</strain>
    </source>
</reference>
<dbReference type="RefSeq" id="XP_016590479.1">
    <property type="nucleotide sequence ID" value="XM_016734815.1"/>
</dbReference>
<evidence type="ECO:0000256" key="1">
    <source>
        <dbReference type="SAM" id="MobiDB-lite"/>
    </source>
</evidence>
<dbReference type="KEGG" id="ssck:SPSK_08177"/>
<feature type="compositionally biased region" description="Basic and acidic residues" evidence="1">
    <location>
        <begin position="48"/>
        <end position="58"/>
    </location>
</feature>
<comment type="caution">
    <text evidence="2">The sequence shown here is derived from an EMBL/GenBank/DDBJ whole genome shotgun (WGS) entry which is preliminary data.</text>
</comment>
<dbReference type="AlphaFoldDB" id="A0A0F2MDN7"/>
<feature type="compositionally biased region" description="Basic and acidic residues" evidence="1">
    <location>
        <begin position="9"/>
        <end position="38"/>
    </location>
</feature>